<evidence type="ECO:0000313" key="1">
    <source>
        <dbReference type="EMBL" id="KAJ3782742.1"/>
    </source>
</evidence>
<dbReference type="AlphaFoldDB" id="A0AA38KUU6"/>
<accession>A0AA38KUU6</accession>
<dbReference type="Proteomes" id="UP001163798">
    <property type="component" value="Unassembled WGS sequence"/>
</dbReference>
<protein>
    <submittedName>
        <fullName evidence="1">Uncharacterized protein</fullName>
    </submittedName>
</protein>
<proteinExistence type="predicted"/>
<name>A0AA38KUU6_9AGAR</name>
<sequence length="128" mass="14492">MSVSNPSYSEPRRLLFLPLYLNLLLNRFSQGGDSTFELISGPIFFFFCSFNLGYDDGANCEIGLVVDLMTIIIQNRHLWTYYIGRQIYHGLEEARWTSTTNGSLRLSGDPSPGVAHLWLPCTKPNQVV</sequence>
<keyword evidence="2" id="KW-1185">Reference proteome</keyword>
<evidence type="ECO:0000313" key="2">
    <source>
        <dbReference type="Proteomes" id="UP001163798"/>
    </source>
</evidence>
<reference evidence="1" key="1">
    <citation type="submission" date="2022-08" db="EMBL/GenBank/DDBJ databases">
        <authorList>
            <consortium name="DOE Joint Genome Institute"/>
            <person name="Min B."/>
            <person name="Riley R."/>
            <person name="Sierra-Patev S."/>
            <person name="Naranjo-Ortiz M."/>
            <person name="Looney B."/>
            <person name="Konkel Z."/>
            <person name="Slot J.C."/>
            <person name="Sakamoto Y."/>
            <person name="Steenwyk J.L."/>
            <person name="Rokas A."/>
            <person name="Carro J."/>
            <person name="Camarero S."/>
            <person name="Ferreira P."/>
            <person name="Molpeceres G."/>
            <person name="Ruiz-Duenas F.J."/>
            <person name="Serrano A."/>
            <person name="Henrissat B."/>
            <person name="Drula E."/>
            <person name="Hughes K.W."/>
            <person name="Mata J.L."/>
            <person name="Ishikawa N.K."/>
            <person name="Vargas-Isla R."/>
            <person name="Ushijima S."/>
            <person name="Smith C.A."/>
            <person name="Ahrendt S."/>
            <person name="Andreopoulos W."/>
            <person name="He G."/>
            <person name="Labutti K."/>
            <person name="Lipzen A."/>
            <person name="Ng V."/>
            <person name="Sandor L."/>
            <person name="Barry K."/>
            <person name="Martinez A.T."/>
            <person name="Xiao Y."/>
            <person name="Gibbons J.G."/>
            <person name="Terashima K."/>
            <person name="Hibbett D.S."/>
            <person name="Grigoriev I.V."/>
        </authorList>
    </citation>
    <scope>NUCLEOTIDE SEQUENCE</scope>
    <source>
        <strain evidence="1">TFB10291</strain>
    </source>
</reference>
<gene>
    <name evidence="1" type="ORF">GGU10DRAFT_73785</name>
</gene>
<organism evidence="1 2">
    <name type="scientific">Lentinula aff. detonsa</name>
    <dbReference type="NCBI Taxonomy" id="2804958"/>
    <lineage>
        <taxon>Eukaryota</taxon>
        <taxon>Fungi</taxon>
        <taxon>Dikarya</taxon>
        <taxon>Basidiomycota</taxon>
        <taxon>Agaricomycotina</taxon>
        <taxon>Agaricomycetes</taxon>
        <taxon>Agaricomycetidae</taxon>
        <taxon>Agaricales</taxon>
        <taxon>Marasmiineae</taxon>
        <taxon>Omphalotaceae</taxon>
        <taxon>Lentinula</taxon>
    </lineage>
</organism>
<comment type="caution">
    <text evidence="1">The sequence shown here is derived from an EMBL/GenBank/DDBJ whole genome shotgun (WGS) entry which is preliminary data.</text>
</comment>
<dbReference type="EMBL" id="MU793457">
    <property type="protein sequence ID" value="KAJ3782742.1"/>
    <property type="molecule type" value="Genomic_DNA"/>
</dbReference>